<feature type="region of interest" description="Disordered" evidence="1">
    <location>
        <begin position="1"/>
        <end position="55"/>
    </location>
</feature>
<dbReference type="Proteomes" id="UP000003155">
    <property type="component" value="Unassembled WGS sequence"/>
</dbReference>
<dbReference type="AlphaFoldDB" id="F0H974"/>
<gene>
    <name evidence="2" type="ORF">HMPREF9303_2726</name>
</gene>
<proteinExistence type="predicted"/>
<keyword evidence="3" id="KW-1185">Reference proteome</keyword>
<reference evidence="2 3" key="1">
    <citation type="submission" date="2011-02" db="EMBL/GenBank/DDBJ databases">
        <authorList>
            <person name="Durkin A.S."/>
            <person name="Madupu R."/>
            <person name="Torralba M."/>
            <person name="Gillis M."/>
            <person name="Methe B."/>
            <person name="Sutton G."/>
            <person name="Nelson K.E."/>
        </authorList>
    </citation>
    <scope>NUCLEOTIDE SEQUENCE [LARGE SCALE GENOMIC DNA]</scope>
    <source>
        <strain evidence="2 3">CRIS 18C-A</strain>
    </source>
</reference>
<dbReference type="EMBL" id="AEXO01000095">
    <property type="protein sequence ID" value="EGC85715.1"/>
    <property type="molecule type" value="Genomic_DNA"/>
</dbReference>
<feature type="compositionally biased region" description="Basic and acidic residues" evidence="1">
    <location>
        <begin position="43"/>
        <end position="55"/>
    </location>
</feature>
<evidence type="ECO:0000313" key="2">
    <source>
        <dbReference type="EMBL" id="EGC85715.1"/>
    </source>
</evidence>
<accession>F0H974</accession>
<evidence type="ECO:0000313" key="3">
    <source>
        <dbReference type="Proteomes" id="UP000003155"/>
    </source>
</evidence>
<name>F0H974_9BACT</name>
<protein>
    <submittedName>
        <fullName evidence="2">Uncharacterized protein</fullName>
    </submittedName>
</protein>
<organism evidence="2 3">
    <name type="scientific">Prevotella denticola CRIS 18C-A</name>
    <dbReference type="NCBI Taxonomy" id="944557"/>
    <lineage>
        <taxon>Bacteria</taxon>
        <taxon>Pseudomonadati</taxon>
        <taxon>Bacteroidota</taxon>
        <taxon>Bacteroidia</taxon>
        <taxon>Bacteroidales</taxon>
        <taxon>Prevotellaceae</taxon>
        <taxon>Prevotella</taxon>
    </lineage>
</organism>
<comment type="caution">
    <text evidence="2">The sequence shown here is derived from an EMBL/GenBank/DDBJ whole genome shotgun (WGS) entry which is preliminary data.</text>
</comment>
<evidence type="ECO:0000256" key="1">
    <source>
        <dbReference type="SAM" id="MobiDB-lite"/>
    </source>
</evidence>
<sequence length="55" mass="6342">MFPTGREQDSQAPGTGFPSLGNRIPRYWEHGTDSCPAVHKKLKTEPERRQSFRQQ</sequence>